<name>A0AAV4NZP1_CAEEX</name>
<gene>
    <name evidence="1" type="ORF">CEXT_503311</name>
</gene>
<reference evidence="1 2" key="1">
    <citation type="submission" date="2021-06" db="EMBL/GenBank/DDBJ databases">
        <title>Caerostris extrusa draft genome.</title>
        <authorList>
            <person name="Kono N."/>
            <person name="Arakawa K."/>
        </authorList>
    </citation>
    <scope>NUCLEOTIDE SEQUENCE [LARGE SCALE GENOMIC DNA]</scope>
</reference>
<dbReference type="AlphaFoldDB" id="A0AAV4NZP1"/>
<protein>
    <submittedName>
        <fullName evidence="1">Uncharacterized protein</fullName>
    </submittedName>
</protein>
<dbReference type="Proteomes" id="UP001054945">
    <property type="component" value="Unassembled WGS sequence"/>
</dbReference>
<evidence type="ECO:0000313" key="2">
    <source>
        <dbReference type="Proteomes" id="UP001054945"/>
    </source>
</evidence>
<dbReference type="EMBL" id="BPLR01003887">
    <property type="protein sequence ID" value="GIX89813.1"/>
    <property type="molecule type" value="Genomic_DNA"/>
</dbReference>
<evidence type="ECO:0000313" key="1">
    <source>
        <dbReference type="EMBL" id="GIX89813.1"/>
    </source>
</evidence>
<keyword evidence="2" id="KW-1185">Reference proteome</keyword>
<accession>A0AAV4NZP1</accession>
<comment type="caution">
    <text evidence="1">The sequence shown here is derived from an EMBL/GenBank/DDBJ whole genome shotgun (WGS) entry which is preliminary data.</text>
</comment>
<organism evidence="1 2">
    <name type="scientific">Caerostris extrusa</name>
    <name type="common">Bark spider</name>
    <name type="synonym">Caerostris bankana</name>
    <dbReference type="NCBI Taxonomy" id="172846"/>
    <lineage>
        <taxon>Eukaryota</taxon>
        <taxon>Metazoa</taxon>
        <taxon>Ecdysozoa</taxon>
        <taxon>Arthropoda</taxon>
        <taxon>Chelicerata</taxon>
        <taxon>Arachnida</taxon>
        <taxon>Araneae</taxon>
        <taxon>Araneomorphae</taxon>
        <taxon>Entelegynae</taxon>
        <taxon>Araneoidea</taxon>
        <taxon>Araneidae</taxon>
        <taxon>Caerostris</taxon>
    </lineage>
</organism>
<proteinExistence type="predicted"/>
<sequence>MDDTQMKDKTMEDGNAGGEMVNFASAETSSVDVAFKTSRLQRGWLRKGKKKKPLTFYPKLRAVFRQTAREFLHEDQRWENTLLNYQWRLEIQVWGSNGEA</sequence>